<name>A0ABU5U6Y6_9CYAN</name>
<dbReference type="RefSeq" id="WP_323221463.1">
    <property type="nucleotide sequence ID" value="NZ_JAYGHT010000197.1"/>
</dbReference>
<reference evidence="1 2" key="1">
    <citation type="submission" date="2023-12" db="EMBL/GenBank/DDBJ databases">
        <title>Baltic Sea Cyanobacteria.</title>
        <authorList>
            <person name="Delbaje E."/>
            <person name="Fewer D.P."/>
            <person name="Shishido T.K."/>
        </authorList>
    </citation>
    <scope>NUCLEOTIDE SEQUENCE [LARGE SCALE GENOMIC DNA]</scope>
    <source>
        <strain evidence="1 2">CCNP 1315</strain>
    </source>
</reference>
<keyword evidence="2" id="KW-1185">Reference proteome</keyword>
<dbReference type="EMBL" id="JAYGHT010000197">
    <property type="protein sequence ID" value="MEA5522980.1"/>
    <property type="molecule type" value="Genomic_DNA"/>
</dbReference>
<protein>
    <submittedName>
        <fullName evidence="1">Uncharacterized protein</fullName>
    </submittedName>
</protein>
<evidence type="ECO:0000313" key="1">
    <source>
        <dbReference type="EMBL" id="MEA5522980.1"/>
    </source>
</evidence>
<gene>
    <name evidence="1" type="ORF">VB854_29035</name>
</gene>
<proteinExistence type="predicted"/>
<evidence type="ECO:0000313" key="2">
    <source>
        <dbReference type="Proteomes" id="UP001301728"/>
    </source>
</evidence>
<dbReference type="Proteomes" id="UP001301728">
    <property type="component" value="Unassembled WGS sequence"/>
</dbReference>
<sequence length="72" mass="7756">MINRRKFITLSGSTASAIFLTQCVSNSLKAQSNNSSIQSSVENLLDVTLEASFDRVSIAGQQAKLLSYSASR</sequence>
<comment type="caution">
    <text evidence="1">The sequence shown here is derived from an EMBL/GenBank/DDBJ whole genome shotgun (WGS) entry which is preliminary data.</text>
</comment>
<accession>A0ABU5U6Y6</accession>
<organism evidence="1 2">
    <name type="scientific">Limnoraphis robusta CCNP1315</name>
    <dbReference type="NCBI Taxonomy" id="3110306"/>
    <lineage>
        <taxon>Bacteria</taxon>
        <taxon>Bacillati</taxon>
        <taxon>Cyanobacteriota</taxon>
        <taxon>Cyanophyceae</taxon>
        <taxon>Oscillatoriophycideae</taxon>
        <taxon>Oscillatoriales</taxon>
        <taxon>Sirenicapillariaceae</taxon>
        <taxon>Limnoraphis</taxon>
    </lineage>
</organism>